<dbReference type="PANTHER" id="PTHR28249">
    <property type="entry name" value="SPORULATION-SPECIFIC PROTEIN SPO7"/>
    <property type="match status" value="1"/>
</dbReference>
<evidence type="ECO:0000313" key="3">
    <source>
        <dbReference type="EMBL" id="KAH7353747.1"/>
    </source>
</evidence>
<organism evidence="3 4">
    <name type="scientific">Plectosphaerella cucumerina</name>
    <dbReference type="NCBI Taxonomy" id="40658"/>
    <lineage>
        <taxon>Eukaryota</taxon>
        <taxon>Fungi</taxon>
        <taxon>Dikarya</taxon>
        <taxon>Ascomycota</taxon>
        <taxon>Pezizomycotina</taxon>
        <taxon>Sordariomycetes</taxon>
        <taxon>Hypocreomycetidae</taxon>
        <taxon>Glomerellales</taxon>
        <taxon>Plectosphaerellaceae</taxon>
        <taxon>Plectosphaerella</taxon>
    </lineage>
</organism>
<evidence type="ECO:0000313" key="4">
    <source>
        <dbReference type="Proteomes" id="UP000813385"/>
    </source>
</evidence>
<dbReference type="GO" id="GO:0006998">
    <property type="term" value="P:nuclear envelope organization"/>
    <property type="evidence" value="ECO:0007669"/>
    <property type="project" value="TreeGrafter"/>
</dbReference>
<dbReference type="InterPro" id="IPR005605">
    <property type="entry name" value="Spo7"/>
</dbReference>
<keyword evidence="2" id="KW-0812">Transmembrane</keyword>
<name>A0A8K0TB67_9PEZI</name>
<keyword evidence="2" id="KW-1133">Transmembrane helix</keyword>
<evidence type="ECO:0000256" key="2">
    <source>
        <dbReference type="SAM" id="Phobius"/>
    </source>
</evidence>
<dbReference type="Pfam" id="PF03907">
    <property type="entry name" value="Spo7"/>
    <property type="match status" value="1"/>
</dbReference>
<sequence>MADRDIDSLVKGAPAPGKEAAAPERTSGVTPATKGDPLNHAPSSPSMIYLNLLVLEASLRAQYLELRARRRHHAFFLTLLSLWIGGFGYALFFAPREDGQGVGGSVYWGVETIEKLCFMGGVMTAILVWATGIWDRGIRWPRRWFAVSNRGLRGFNCKLVIIRRPLWAEIGSSVGFFLTYGLFSHTASSSYRYVDPAVLRAVEKEMRLTPESHPALPVVAEDEERGGHEEDLAPGGDYVKLLLLAKPFTPTFRENWEIYRTEYWEKENERRAVIRRKLKERERELARQRWGMFWWLPWRRNAVLVAPPTTAPAAMTRSRNREKDLADLDKLYPRVGAIAIEKSHRRRGSSVRRRSSTSSSRSPTPGLAGLAGLEGAAAEEAAGSVSRKASTASTASDKKRRNKLSTSVAKPKRPAPDSRSVTPDIPSPLATESAVAAAEGEEEAGTGGRKDKAVTTGDA</sequence>
<dbReference type="OrthoDB" id="5599171at2759"/>
<keyword evidence="4" id="KW-1185">Reference proteome</keyword>
<feature type="region of interest" description="Disordered" evidence="1">
    <location>
        <begin position="1"/>
        <end position="40"/>
    </location>
</feature>
<comment type="caution">
    <text evidence="3">The sequence shown here is derived from an EMBL/GenBank/DDBJ whole genome shotgun (WGS) entry which is preliminary data.</text>
</comment>
<dbReference type="GO" id="GO:0071595">
    <property type="term" value="C:Nem1-Spo7 phosphatase complex"/>
    <property type="evidence" value="ECO:0007669"/>
    <property type="project" value="TreeGrafter"/>
</dbReference>
<proteinExistence type="predicted"/>
<dbReference type="GO" id="GO:0004721">
    <property type="term" value="F:phosphoprotein phosphatase activity"/>
    <property type="evidence" value="ECO:0007669"/>
    <property type="project" value="TreeGrafter"/>
</dbReference>
<reference evidence="3" key="1">
    <citation type="journal article" date="2021" name="Nat. Commun.">
        <title>Genetic determinants of endophytism in the Arabidopsis root mycobiome.</title>
        <authorList>
            <person name="Mesny F."/>
            <person name="Miyauchi S."/>
            <person name="Thiergart T."/>
            <person name="Pickel B."/>
            <person name="Atanasova L."/>
            <person name="Karlsson M."/>
            <person name="Huettel B."/>
            <person name="Barry K.W."/>
            <person name="Haridas S."/>
            <person name="Chen C."/>
            <person name="Bauer D."/>
            <person name="Andreopoulos W."/>
            <person name="Pangilinan J."/>
            <person name="LaButti K."/>
            <person name="Riley R."/>
            <person name="Lipzen A."/>
            <person name="Clum A."/>
            <person name="Drula E."/>
            <person name="Henrissat B."/>
            <person name="Kohler A."/>
            <person name="Grigoriev I.V."/>
            <person name="Martin F.M."/>
            <person name="Hacquard S."/>
        </authorList>
    </citation>
    <scope>NUCLEOTIDE SEQUENCE</scope>
    <source>
        <strain evidence="3">MPI-CAGE-AT-0016</strain>
    </source>
</reference>
<accession>A0A8K0TB67</accession>
<feature type="compositionally biased region" description="Low complexity" evidence="1">
    <location>
        <begin position="11"/>
        <end position="24"/>
    </location>
</feature>
<dbReference type="PANTHER" id="PTHR28249:SF1">
    <property type="entry name" value="SPORULATION-SPECIFIC PROTEIN SPO7"/>
    <property type="match status" value="1"/>
</dbReference>
<evidence type="ECO:0000256" key="1">
    <source>
        <dbReference type="SAM" id="MobiDB-lite"/>
    </source>
</evidence>
<feature type="region of interest" description="Disordered" evidence="1">
    <location>
        <begin position="343"/>
        <end position="459"/>
    </location>
</feature>
<keyword evidence="2" id="KW-0472">Membrane</keyword>
<dbReference type="Proteomes" id="UP000813385">
    <property type="component" value="Unassembled WGS sequence"/>
</dbReference>
<feature type="transmembrane region" description="Helical" evidence="2">
    <location>
        <begin position="74"/>
        <end position="93"/>
    </location>
</feature>
<feature type="transmembrane region" description="Helical" evidence="2">
    <location>
        <begin position="113"/>
        <end position="134"/>
    </location>
</feature>
<dbReference type="EMBL" id="JAGPXD010000005">
    <property type="protein sequence ID" value="KAH7353747.1"/>
    <property type="molecule type" value="Genomic_DNA"/>
</dbReference>
<protein>
    <submittedName>
        <fullName evidence="3">Spo7-like protein-domain-containing protein</fullName>
    </submittedName>
</protein>
<feature type="compositionally biased region" description="Low complexity" evidence="1">
    <location>
        <begin position="356"/>
        <end position="383"/>
    </location>
</feature>
<dbReference type="AlphaFoldDB" id="A0A8K0TB67"/>
<dbReference type="GO" id="GO:0019888">
    <property type="term" value="F:protein phosphatase regulator activity"/>
    <property type="evidence" value="ECO:0007669"/>
    <property type="project" value="InterPro"/>
</dbReference>
<feature type="compositionally biased region" description="Basic residues" evidence="1">
    <location>
        <begin position="343"/>
        <end position="355"/>
    </location>
</feature>
<feature type="transmembrane region" description="Helical" evidence="2">
    <location>
        <begin position="166"/>
        <end position="183"/>
    </location>
</feature>
<gene>
    <name evidence="3" type="ORF">B0T11DRAFT_287335</name>
</gene>